<dbReference type="Pfam" id="PF03070">
    <property type="entry name" value="TENA_THI-4"/>
    <property type="match status" value="1"/>
</dbReference>
<comment type="similarity">
    <text evidence="2">Belongs to the TenA family.</text>
</comment>
<dbReference type="NCBIfam" id="TIGR04306">
    <property type="entry name" value="salvage_TenA"/>
    <property type="match status" value="1"/>
</dbReference>
<protein>
    <recommendedName>
        <fullName evidence="2">Aminopyrimidine aminohydrolase</fullName>
        <ecNumber evidence="2">3.5.99.2</ecNumber>
    </recommendedName>
</protein>
<comment type="function">
    <text evidence="2">Catalyzes an amino-pyrimidine hydrolysis reaction at the C5' of the pyrimidine moiety of thiamine compounds, a reaction that is part of a thiamine salvage pathway.</text>
</comment>
<comment type="catalytic activity">
    <reaction evidence="2">
        <text>4-amino-5-aminomethyl-2-methylpyrimidine + H2O = 4-amino-5-hydroxymethyl-2-methylpyrimidine + NH4(+)</text>
        <dbReference type="Rhea" id="RHEA:31799"/>
        <dbReference type="ChEBI" id="CHEBI:15377"/>
        <dbReference type="ChEBI" id="CHEBI:16892"/>
        <dbReference type="ChEBI" id="CHEBI:28938"/>
        <dbReference type="ChEBI" id="CHEBI:63416"/>
        <dbReference type="EC" id="3.5.99.2"/>
    </reaction>
</comment>
<comment type="catalytic activity">
    <reaction evidence="2">
        <text>thiamine + H2O = 5-(2-hydroxyethyl)-4-methylthiazole + 4-amino-5-hydroxymethyl-2-methylpyrimidine + H(+)</text>
        <dbReference type="Rhea" id="RHEA:17509"/>
        <dbReference type="ChEBI" id="CHEBI:15377"/>
        <dbReference type="ChEBI" id="CHEBI:15378"/>
        <dbReference type="ChEBI" id="CHEBI:16892"/>
        <dbReference type="ChEBI" id="CHEBI:17957"/>
        <dbReference type="ChEBI" id="CHEBI:18385"/>
        <dbReference type="EC" id="3.5.99.2"/>
    </reaction>
</comment>
<keyword evidence="2" id="KW-0784">Thiamine biosynthesis</keyword>
<feature type="domain" description="Thiaminase-2/PQQC" evidence="3">
    <location>
        <begin position="27"/>
        <end position="233"/>
    </location>
</feature>
<evidence type="ECO:0000313" key="5">
    <source>
        <dbReference type="Proteomes" id="UP000287470"/>
    </source>
</evidence>
<keyword evidence="5" id="KW-1185">Reference proteome</keyword>
<dbReference type="GO" id="GO:0005829">
    <property type="term" value="C:cytosol"/>
    <property type="evidence" value="ECO:0007669"/>
    <property type="project" value="TreeGrafter"/>
</dbReference>
<dbReference type="AlphaFoldDB" id="A0A430FNU6"/>
<organism evidence="4 5">
    <name type="scientific">Bifidobacterium samirii</name>
    <dbReference type="NCBI Taxonomy" id="2306974"/>
    <lineage>
        <taxon>Bacteria</taxon>
        <taxon>Bacillati</taxon>
        <taxon>Actinomycetota</taxon>
        <taxon>Actinomycetes</taxon>
        <taxon>Bifidobacteriales</taxon>
        <taxon>Bifidobacteriaceae</taxon>
        <taxon>Bifidobacterium</taxon>
    </lineage>
</organism>
<dbReference type="InterPro" id="IPR050967">
    <property type="entry name" value="Thiamine_Salvage_TenA"/>
</dbReference>
<dbReference type="EC" id="3.5.99.2" evidence="2"/>
<dbReference type="RefSeq" id="WP_164521064.1">
    <property type="nucleotide sequence ID" value="NZ_QXGK01000018.1"/>
</dbReference>
<dbReference type="InterPro" id="IPR004305">
    <property type="entry name" value="Thiaminase-2/PQQC"/>
</dbReference>
<dbReference type="GO" id="GO:0050334">
    <property type="term" value="F:thiaminase activity"/>
    <property type="evidence" value="ECO:0007669"/>
    <property type="project" value="UniProtKB-EC"/>
</dbReference>
<sequence>MSFDAASFGPITLNHLPPFATRLREAADRVWEEGYRQPFLRELGAGTLARERFAFYLLQDYRYLNDYAKVHALAATKTDDLDVMRFMANVQNSIFNVESQLHRTYMAGYGVTEQEMDTVRQSAFARAYTSNILAIAYGNPLVDILVAVLPCAWVYADYGQRLAAEFADGLDGNPYRSWIEMYRTDEFWSGSAWLIEHIERLVDGLDEAHRRKLVDIFVTGVEHEYMFWASAYDMHYSWRPEWDDRSGEPAA</sequence>
<dbReference type="InterPro" id="IPR016084">
    <property type="entry name" value="Haem_Oase-like_multi-hlx"/>
</dbReference>
<comment type="caution">
    <text evidence="4">The sequence shown here is derived from an EMBL/GenBank/DDBJ whole genome shotgun (WGS) entry which is preliminary data.</text>
</comment>
<dbReference type="GO" id="GO:0009228">
    <property type="term" value="P:thiamine biosynthetic process"/>
    <property type="evidence" value="ECO:0007669"/>
    <property type="project" value="UniProtKB-KW"/>
</dbReference>
<dbReference type="Proteomes" id="UP000287470">
    <property type="component" value="Unassembled WGS sequence"/>
</dbReference>
<evidence type="ECO:0000256" key="2">
    <source>
        <dbReference type="RuleBase" id="RU363093"/>
    </source>
</evidence>
<comment type="pathway">
    <text evidence="1 2">Cofactor biosynthesis; thiamine diphosphate biosynthesis.</text>
</comment>
<keyword evidence="2" id="KW-0378">Hydrolase</keyword>
<reference evidence="4 5" key="1">
    <citation type="submission" date="2018-09" db="EMBL/GenBank/DDBJ databases">
        <title>Characterization of the phylogenetic diversity of five novel species belonging to the genus Bifidobacterium.</title>
        <authorList>
            <person name="Lugli G.A."/>
            <person name="Duranti S."/>
            <person name="Milani C."/>
        </authorList>
    </citation>
    <scope>NUCLEOTIDE SEQUENCE [LARGE SCALE GENOMIC DNA]</scope>
    <source>
        <strain evidence="4 5">2033B</strain>
    </source>
</reference>
<dbReference type="CDD" id="cd19366">
    <property type="entry name" value="TenA_C_BhTenA-like"/>
    <property type="match status" value="1"/>
</dbReference>
<name>A0A430FNU6_9BIFI</name>
<dbReference type="PANTHER" id="PTHR43198">
    <property type="entry name" value="BIFUNCTIONAL TH2 PROTEIN"/>
    <property type="match status" value="1"/>
</dbReference>
<dbReference type="UniPathway" id="UPA00060"/>
<dbReference type="Gene3D" id="1.20.910.10">
    <property type="entry name" value="Heme oxygenase-like"/>
    <property type="match status" value="1"/>
</dbReference>
<gene>
    <name evidence="4" type="ORF">D2E24_1618</name>
</gene>
<dbReference type="SUPFAM" id="SSF48613">
    <property type="entry name" value="Heme oxygenase-like"/>
    <property type="match status" value="1"/>
</dbReference>
<evidence type="ECO:0000259" key="3">
    <source>
        <dbReference type="Pfam" id="PF03070"/>
    </source>
</evidence>
<dbReference type="PANTHER" id="PTHR43198:SF2">
    <property type="entry name" value="SI:CH1073-67J19.1-RELATED"/>
    <property type="match status" value="1"/>
</dbReference>
<dbReference type="EMBL" id="QXGK01000018">
    <property type="protein sequence ID" value="RSX54497.1"/>
    <property type="molecule type" value="Genomic_DNA"/>
</dbReference>
<evidence type="ECO:0000256" key="1">
    <source>
        <dbReference type="ARBA" id="ARBA00004948"/>
    </source>
</evidence>
<proteinExistence type="inferred from homology"/>
<evidence type="ECO:0000313" key="4">
    <source>
        <dbReference type="EMBL" id="RSX54497.1"/>
    </source>
</evidence>
<dbReference type="GO" id="GO:0009229">
    <property type="term" value="P:thiamine diphosphate biosynthetic process"/>
    <property type="evidence" value="ECO:0007669"/>
    <property type="project" value="UniProtKB-UniPathway"/>
</dbReference>
<accession>A0A430FNU6</accession>
<dbReference type="InterPro" id="IPR027574">
    <property type="entry name" value="Thiaminase_II"/>
</dbReference>